<dbReference type="GO" id="GO:0005886">
    <property type="term" value="C:plasma membrane"/>
    <property type="evidence" value="ECO:0007669"/>
    <property type="project" value="UniProtKB-SubCell"/>
</dbReference>
<dbReference type="PANTHER" id="PTHR36115">
    <property type="entry name" value="PROLINE-RICH ANTIGEN HOMOLOG-RELATED"/>
    <property type="match status" value="1"/>
</dbReference>
<evidence type="ECO:0000313" key="8">
    <source>
        <dbReference type="EMBL" id="RAZ77881.1"/>
    </source>
</evidence>
<evidence type="ECO:0000313" key="9">
    <source>
        <dbReference type="Proteomes" id="UP000251002"/>
    </source>
</evidence>
<feature type="transmembrane region" description="Helical" evidence="6">
    <location>
        <begin position="12"/>
        <end position="35"/>
    </location>
</feature>
<keyword evidence="3 6" id="KW-0812">Transmembrane</keyword>
<name>A0A365KXI3_9BACL</name>
<dbReference type="AlphaFoldDB" id="A0A365KXI3"/>
<sequence length="171" mass="19321">MPSAGIWIRLKAFTLDYLWVFLYLCLVVLITMVAAPDIQGYFNGSVWVAQLTGFLLVTLPVSLYFAIGDSVLFKGTYGKRKMGIQVVNVHGQPIGILRSAIRVILKFLPWELSHFLVYRLVSLSEGEFPLYLMLIGSLVYLLIFIYILTAIFSKENRSLYDRLSGTAVVCK</sequence>
<proteinExistence type="predicted"/>
<evidence type="ECO:0000256" key="6">
    <source>
        <dbReference type="SAM" id="Phobius"/>
    </source>
</evidence>
<dbReference type="EMBL" id="QLZR01000003">
    <property type="protein sequence ID" value="RAZ77881.1"/>
    <property type="molecule type" value="Genomic_DNA"/>
</dbReference>
<gene>
    <name evidence="8" type="ORF">DP120_10415</name>
</gene>
<dbReference type="InterPro" id="IPR051791">
    <property type="entry name" value="Pra-immunoreactive"/>
</dbReference>
<dbReference type="Proteomes" id="UP000251002">
    <property type="component" value="Unassembled WGS sequence"/>
</dbReference>
<evidence type="ECO:0000256" key="3">
    <source>
        <dbReference type="ARBA" id="ARBA00022692"/>
    </source>
</evidence>
<reference evidence="8 9" key="1">
    <citation type="submission" date="2018-06" db="EMBL/GenBank/DDBJ databases">
        <title>The draft genome sequences of strains SCU63 and S1.</title>
        <authorList>
            <person name="Gan L."/>
        </authorList>
    </citation>
    <scope>NUCLEOTIDE SEQUENCE [LARGE SCALE GENOMIC DNA]</scope>
    <source>
        <strain evidence="8 9">SCU63</strain>
    </source>
</reference>
<evidence type="ECO:0000256" key="2">
    <source>
        <dbReference type="ARBA" id="ARBA00022475"/>
    </source>
</evidence>
<dbReference type="InterPro" id="IPR010432">
    <property type="entry name" value="RDD"/>
</dbReference>
<keyword evidence="2" id="KW-1003">Cell membrane</keyword>
<organism evidence="8 9">
    <name type="scientific">Planococcus halotolerans</name>
    <dbReference type="NCBI Taxonomy" id="2233542"/>
    <lineage>
        <taxon>Bacteria</taxon>
        <taxon>Bacillati</taxon>
        <taxon>Bacillota</taxon>
        <taxon>Bacilli</taxon>
        <taxon>Bacillales</taxon>
        <taxon>Caryophanaceae</taxon>
        <taxon>Planococcus</taxon>
    </lineage>
</organism>
<feature type="transmembrane region" description="Helical" evidence="6">
    <location>
        <begin position="47"/>
        <end position="67"/>
    </location>
</feature>
<keyword evidence="5 6" id="KW-0472">Membrane</keyword>
<feature type="transmembrane region" description="Helical" evidence="6">
    <location>
        <begin position="128"/>
        <end position="152"/>
    </location>
</feature>
<evidence type="ECO:0000256" key="1">
    <source>
        <dbReference type="ARBA" id="ARBA00004651"/>
    </source>
</evidence>
<comment type="subcellular location">
    <subcellularLocation>
        <location evidence="1">Cell membrane</location>
        <topology evidence="1">Multi-pass membrane protein</topology>
    </subcellularLocation>
</comment>
<protein>
    <recommendedName>
        <fullName evidence="7">RDD domain-containing protein</fullName>
    </recommendedName>
</protein>
<comment type="caution">
    <text evidence="8">The sequence shown here is derived from an EMBL/GenBank/DDBJ whole genome shotgun (WGS) entry which is preliminary data.</text>
</comment>
<dbReference type="RefSeq" id="WP_112223608.1">
    <property type="nucleotide sequence ID" value="NZ_CP047673.1"/>
</dbReference>
<keyword evidence="9" id="KW-1185">Reference proteome</keyword>
<accession>A0A365KXI3</accession>
<keyword evidence="4 6" id="KW-1133">Transmembrane helix</keyword>
<feature type="domain" description="RDD" evidence="7">
    <location>
        <begin position="4"/>
        <end position="165"/>
    </location>
</feature>
<evidence type="ECO:0000256" key="4">
    <source>
        <dbReference type="ARBA" id="ARBA00022989"/>
    </source>
</evidence>
<evidence type="ECO:0000256" key="5">
    <source>
        <dbReference type="ARBA" id="ARBA00023136"/>
    </source>
</evidence>
<evidence type="ECO:0000259" key="7">
    <source>
        <dbReference type="Pfam" id="PF06271"/>
    </source>
</evidence>
<feature type="transmembrane region" description="Helical" evidence="6">
    <location>
        <begin position="87"/>
        <end position="108"/>
    </location>
</feature>
<dbReference type="Pfam" id="PF06271">
    <property type="entry name" value="RDD"/>
    <property type="match status" value="1"/>
</dbReference>